<evidence type="ECO:0000313" key="1">
    <source>
        <dbReference type="EMBL" id="JAD15974.1"/>
    </source>
</evidence>
<organism evidence="1">
    <name type="scientific">Arundo donax</name>
    <name type="common">Giant reed</name>
    <name type="synonym">Donax arundinaceus</name>
    <dbReference type="NCBI Taxonomy" id="35708"/>
    <lineage>
        <taxon>Eukaryota</taxon>
        <taxon>Viridiplantae</taxon>
        <taxon>Streptophyta</taxon>
        <taxon>Embryophyta</taxon>
        <taxon>Tracheophyta</taxon>
        <taxon>Spermatophyta</taxon>
        <taxon>Magnoliopsida</taxon>
        <taxon>Liliopsida</taxon>
        <taxon>Poales</taxon>
        <taxon>Poaceae</taxon>
        <taxon>PACMAD clade</taxon>
        <taxon>Arundinoideae</taxon>
        <taxon>Arundineae</taxon>
        <taxon>Arundo</taxon>
    </lineage>
</organism>
<dbReference type="EMBL" id="GBRH01281921">
    <property type="protein sequence ID" value="JAD15974.1"/>
    <property type="molecule type" value="Transcribed_RNA"/>
</dbReference>
<reference evidence="1" key="2">
    <citation type="journal article" date="2015" name="Data Brief">
        <title>Shoot transcriptome of the giant reed, Arundo donax.</title>
        <authorList>
            <person name="Barrero R.A."/>
            <person name="Guerrero F.D."/>
            <person name="Moolhuijzen P."/>
            <person name="Goolsby J.A."/>
            <person name="Tidwell J."/>
            <person name="Bellgard S.E."/>
            <person name="Bellgard M.I."/>
        </authorList>
    </citation>
    <scope>NUCLEOTIDE SEQUENCE</scope>
    <source>
        <tissue evidence="1">Shoot tissue taken approximately 20 cm above the soil surface</tissue>
    </source>
</reference>
<proteinExistence type="predicted"/>
<sequence length="63" mass="7156">MHAVTIQNAVFIVSRVVVKCMNMYKLRARHIYVPVKPKSSAHIRAYVTRGSTAHTCARVQYVP</sequence>
<accession>A0A0A8XQ53</accession>
<reference evidence="1" key="1">
    <citation type="submission" date="2014-09" db="EMBL/GenBank/DDBJ databases">
        <authorList>
            <person name="Magalhaes I.L.F."/>
            <person name="Oliveira U."/>
            <person name="Santos F.R."/>
            <person name="Vidigal T.H.D.A."/>
            <person name="Brescovit A.D."/>
            <person name="Santos A.J."/>
        </authorList>
    </citation>
    <scope>NUCLEOTIDE SEQUENCE</scope>
    <source>
        <tissue evidence="1">Shoot tissue taken approximately 20 cm above the soil surface</tissue>
    </source>
</reference>
<name>A0A0A8XQ53_ARUDO</name>
<protein>
    <submittedName>
        <fullName evidence="1">Uncharacterized protein</fullName>
    </submittedName>
</protein>
<dbReference type="AlphaFoldDB" id="A0A0A8XQ53"/>